<dbReference type="AlphaFoldDB" id="A0A0C9W0R8"/>
<reference evidence="10 11" key="1">
    <citation type="submission" date="2014-06" db="EMBL/GenBank/DDBJ databases">
        <title>Evolutionary Origins and Diversification of the Mycorrhizal Mutualists.</title>
        <authorList>
            <consortium name="DOE Joint Genome Institute"/>
            <consortium name="Mycorrhizal Genomics Consortium"/>
            <person name="Kohler A."/>
            <person name="Kuo A."/>
            <person name="Nagy L.G."/>
            <person name="Floudas D."/>
            <person name="Copeland A."/>
            <person name="Barry K.W."/>
            <person name="Cichocki N."/>
            <person name="Veneault-Fourrey C."/>
            <person name="LaButti K."/>
            <person name="Lindquist E.A."/>
            <person name="Lipzen A."/>
            <person name="Lundell T."/>
            <person name="Morin E."/>
            <person name="Murat C."/>
            <person name="Riley R."/>
            <person name="Ohm R."/>
            <person name="Sun H."/>
            <person name="Tunlid A."/>
            <person name="Henrissat B."/>
            <person name="Grigoriev I.V."/>
            <person name="Hibbett D.S."/>
            <person name="Martin F."/>
        </authorList>
    </citation>
    <scope>NUCLEOTIDE SEQUENCE [LARGE SCALE GENOMIC DNA]</scope>
    <source>
        <strain evidence="10 11">SS14</strain>
    </source>
</reference>
<evidence type="ECO:0000256" key="5">
    <source>
        <dbReference type="ARBA" id="ARBA00023159"/>
    </source>
</evidence>
<evidence type="ECO:0000256" key="6">
    <source>
        <dbReference type="ARBA" id="ARBA00023163"/>
    </source>
</evidence>
<organism evidence="10 11">
    <name type="scientific">Sphaerobolus stellatus (strain SS14)</name>
    <dbReference type="NCBI Taxonomy" id="990650"/>
    <lineage>
        <taxon>Eukaryota</taxon>
        <taxon>Fungi</taxon>
        <taxon>Dikarya</taxon>
        <taxon>Basidiomycota</taxon>
        <taxon>Agaricomycotina</taxon>
        <taxon>Agaricomycetes</taxon>
        <taxon>Phallomycetidae</taxon>
        <taxon>Geastrales</taxon>
        <taxon>Sphaerobolaceae</taxon>
        <taxon>Sphaerobolus</taxon>
    </lineage>
</organism>
<keyword evidence="6 8" id="KW-0804">Transcription</keyword>
<dbReference type="Pfam" id="PF11221">
    <property type="entry name" value="Med21"/>
    <property type="match status" value="1"/>
</dbReference>
<dbReference type="InterPro" id="IPR037212">
    <property type="entry name" value="Med7/Med21-like"/>
</dbReference>
<dbReference type="GO" id="GO:0006357">
    <property type="term" value="P:regulation of transcription by RNA polymerase II"/>
    <property type="evidence" value="ECO:0007669"/>
    <property type="project" value="TreeGrafter"/>
</dbReference>
<dbReference type="InterPro" id="IPR021384">
    <property type="entry name" value="Mediator_Med21"/>
</dbReference>
<keyword evidence="5 8" id="KW-0010">Activator</keyword>
<dbReference type="GO" id="GO:0003712">
    <property type="term" value="F:transcription coregulator activity"/>
    <property type="evidence" value="ECO:0007669"/>
    <property type="project" value="TreeGrafter"/>
</dbReference>
<evidence type="ECO:0000256" key="7">
    <source>
        <dbReference type="ARBA" id="ARBA00023242"/>
    </source>
</evidence>
<dbReference type="Proteomes" id="UP000054279">
    <property type="component" value="Unassembled WGS sequence"/>
</dbReference>
<keyword evidence="4 8" id="KW-0805">Transcription regulation</keyword>
<evidence type="ECO:0000256" key="1">
    <source>
        <dbReference type="ARBA" id="ARBA00004123"/>
    </source>
</evidence>
<evidence type="ECO:0000256" key="2">
    <source>
        <dbReference type="ARBA" id="ARBA00005770"/>
    </source>
</evidence>
<evidence type="ECO:0000256" key="8">
    <source>
        <dbReference type="RuleBase" id="RU366036"/>
    </source>
</evidence>
<evidence type="ECO:0000313" key="11">
    <source>
        <dbReference type="Proteomes" id="UP000054279"/>
    </source>
</evidence>
<keyword evidence="11" id="KW-1185">Reference proteome</keyword>
<dbReference type="GO" id="GO:0016592">
    <property type="term" value="C:mediator complex"/>
    <property type="evidence" value="ECO:0007669"/>
    <property type="project" value="UniProtKB-UniRule"/>
</dbReference>
<evidence type="ECO:0000256" key="4">
    <source>
        <dbReference type="ARBA" id="ARBA00023015"/>
    </source>
</evidence>
<dbReference type="SUPFAM" id="SSF140718">
    <property type="entry name" value="Mediator hinge subcomplex-like"/>
    <property type="match status" value="1"/>
</dbReference>
<proteinExistence type="inferred from homology"/>
<accession>A0A0C9W0R8</accession>
<gene>
    <name evidence="10" type="ORF">M422DRAFT_29895</name>
</gene>
<evidence type="ECO:0000256" key="9">
    <source>
        <dbReference type="SAM" id="Coils"/>
    </source>
</evidence>
<keyword evidence="7 8" id="KW-0539">Nucleus</keyword>
<comment type="subcellular location">
    <subcellularLocation>
        <location evidence="1 8">Nucleus</location>
    </subcellularLocation>
</comment>
<feature type="coiled-coil region" evidence="9">
    <location>
        <begin position="93"/>
        <end position="120"/>
    </location>
</feature>
<comment type="subunit">
    <text evidence="8">Component of the Mediator complex.</text>
</comment>
<protein>
    <recommendedName>
        <fullName evidence="3 8">Mediator of RNA polymerase II transcription subunit 21</fullName>
    </recommendedName>
</protein>
<keyword evidence="9" id="KW-0175">Coiled coil</keyword>
<dbReference type="Gene3D" id="6.10.280.10">
    <property type="entry name" value="Mediator complex, subunit Med21"/>
    <property type="match status" value="1"/>
</dbReference>
<evidence type="ECO:0000256" key="3">
    <source>
        <dbReference type="ARBA" id="ARBA00019691"/>
    </source>
</evidence>
<comment type="function">
    <text evidence="8">Component of the Mediator complex, a coactivator involved in the regulated transcription of nearly all RNA polymerase II-dependent genes. Mediator functions as a bridge to convey information from gene-specific regulatory proteins to the basal RNA polymerase II transcription machinery. Mediator is recruited to promoters by direct interactions with regulatory proteins and serves as a scaffold for the assembly of a functional preinitiation complex with RNA polymerase II and the general transcription factors.</text>
</comment>
<evidence type="ECO:0000313" key="10">
    <source>
        <dbReference type="EMBL" id="KIJ45040.1"/>
    </source>
</evidence>
<dbReference type="HOGENOM" id="CLU_094271_2_0_1"/>
<dbReference type="PANTHER" id="PTHR13381:SF0">
    <property type="entry name" value="MEDIATOR OF RNA POLYMERASE II TRANSCRIPTION SUBUNIT 21"/>
    <property type="match status" value="1"/>
</dbReference>
<dbReference type="OrthoDB" id="526653at2759"/>
<name>A0A0C9W0R8_SPHS4</name>
<comment type="similarity">
    <text evidence="2 8">Belongs to the Mediator complex subunit 21 family.</text>
</comment>
<dbReference type="EMBL" id="KN837113">
    <property type="protein sequence ID" value="KIJ45040.1"/>
    <property type="molecule type" value="Genomic_DNA"/>
</dbReference>
<dbReference type="PANTHER" id="PTHR13381">
    <property type="entry name" value="RNA POLYMERASE II HOLOENZYME COMPONENT SRB7"/>
    <property type="match status" value="1"/>
</dbReference>
<sequence length="145" mass="16715">MLEQLTHMDRITQIQHGVEQLLTIMSNSIVYLHTRTSFKQVSDDIPITRQRNPEKYDPPDVFQANQKELVADLMRKAKEIEYLIESLPVPEPEEIQAARLAQLEKEMQVVNEEYHAALDRAKNLHAHISAILQQMLSDGEMPVNS</sequence>